<sequence length="345" mass="39047">MKMNLDHRFPRETPPELVGIEPDIRVAFILCPMFTLLPFAAFIDSLRHAADEADFSRQIYCSWKIVADDCHTPLTASCGAEIMPQETFGDFGTLNYVVVVGGLLPHCLGLSKRARQYIRAAHDKGISIVGLCTGSFILADIGLLDNRRCAIHTEHISEFRTLYPSAVPVSGEMYVNDREVLTSPGGTSALDLAFHLIDTHCGKARAVKGLSSLLIDNHRSARRFHYRPHGHLAACGNRKVETAVEMMERHITTPYPVSELARKVGCSERELCRLFKKHGNTSPSETWRKIRMAHGHWLLLNSDRSITQISHECGFADSAHFNRWFKVIYKESPHAYRRRRRVRDQ</sequence>
<dbReference type="InterPro" id="IPR018060">
    <property type="entry name" value="HTH_AraC"/>
</dbReference>
<dbReference type="OrthoDB" id="186587at2"/>
<keyword evidence="5" id="KW-1185">Reference proteome</keyword>
<dbReference type="Pfam" id="PF12833">
    <property type="entry name" value="HTH_18"/>
    <property type="match status" value="1"/>
</dbReference>
<dbReference type="PANTHER" id="PTHR43130">
    <property type="entry name" value="ARAC-FAMILY TRANSCRIPTIONAL REGULATOR"/>
    <property type="match status" value="1"/>
</dbReference>
<dbReference type="Gene3D" id="1.10.10.60">
    <property type="entry name" value="Homeodomain-like"/>
    <property type="match status" value="1"/>
</dbReference>
<dbReference type="CDD" id="cd03136">
    <property type="entry name" value="GATase1_AraC_ArgR_like"/>
    <property type="match status" value="1"/>
</dbReference>
<evidence type="ECO:0000313" key="4">
    <source>
        <dbReference type="EMBL" id="PWJ73013.1"/>
    </source>
</evidence>
<dbReference type="InterPro" id="IPR029062">
    <property type="entry name" value="Class_I_gatase-like"/>
</dbReference>
<gene>
    <name evidence="4" type="ORF">C7441_12918</name>
</gene>
<dbReference type="SUPFAM" id="SSF46689">
    <property type="entry name" value="Homeodomain-like"/>
    <property type="match status" value="2"/>
</dbReference>
<dbReference type="STRING" id="1192868.GCA_000304395_00498"/>
<dbReference type="AlphaFoldDB" id="A0A316BJF5"/>
<accession>A0A316BJF5</accession>
<keyword evidence="2" id="KW-0804">Transcription</keyword>
<name>A0A316BJF5_PSESE</name>
<dbReference type="Gene3D" id="3.40.50.880">
    <property type="match status" value="1"/>
</dbReference>
<dbReference type="SMART" id="SM00342">
    <property type="entry name" value="HTH_ARAC"/>
    <property type="match status" value="1"/>
</dbReference>
<keyword evidence="1" id="KW-0805">Transcription regulation</keyword>
<evidence type="ECO:0000256" key="2">
    <source>
        <dbReference type="ARBA" id="ARBA00023163"/>
    </source>
</evidence>
<dbReference type="EMBL" id="QGGG01000029">
    <property type="protein sequence ID" value="PWJ73013.1"/>
    <property type="molecule type" value="Genomic_DNA"/>
</dbReference>
<dbReference type="PROSITE" id="PS01124">
    <property type="entry name" value="HTH_ARAC_FAMILY_2"/>
    <property type="match status" value="1"/>
</dbReference>
<dbReference type="InterPro" id="IPR002818">
    <property type="entry name" value="DJ-1/PfpI"/>
</dbReference>
<feature type="domain" description="HTH araC/xylS-type" evidence="3">
    <location>
        <begin position="241"/>
        <end position="339"/>
    </location>
</feature>
<dbReference type="GO" id="GO:0043565">
    <property type="term" value="F:sequence-specific DNA binding"/>
    <property type="evidence" value="ECO:0007669"/>
    <property type="project" value="InterPro"/>
</dbReference>
<dbReference type="PANTHER" id="PTHR43130:SF3">
    <property type="entry name" value="HTH-TYPE TRANSCRIPTIONAL REGULATOR RV1931C"/>
    <property type="match status" value="1"/>
</dbReference>
<dbReference type="RefSeq" id="WP_109614924.1">
    <property type="nucleotide sequence ID" value="NZ_QGGG01000029.1"/>
</dbReference>
<evidence type="ECO:0000256" key="1">
    <source>
        <dbReference type="ARBA" id="ARBA00023015"/>
    </source>
</evidence>
<reference evidence="4 5" key="1">
    <citation type="submission" date="2018-05" db="EMBL/GenBank/DDBJ databases">
        <title>Genomic Encyclopedia of Type Strains, Phase IV (KMG-IV): sequencing the most valuable type-strain genomes for metagenomic binning, comparative biology and taxonomic classification.</title>
        <authorList>
            <person name="Goeker M."/>
        </authorList>
    </citation>
    <scope>NUCLEOTIDE SEQUENCE [LARGE SCALE GENOMIC DNA]</scope>
    <source>
        <strain evidence="4 5">DSM 6986</strain>
    </source>
</reference>
<dbReference type="InterPro" id="IPR052158">
    <property type="entry name" value="INH-QAR"/>
</dbReference>
<evidence type="ECO:0000313" key="5">
    <source>
        <dbReference type="Proteomes" id="UP000245396"/>
    </source>
</evidence>
<evidence type="ECO:0000259" key="3">
    <source>
        <dbReference type="PROSITE" id="PS01124"/>
    </source>
</evidence>
<dbReference type="InterPro" id="IPR009057">
    <property type="entry name" value="Homeodomain-like_sf"/>
</dbReference>
<dbReference type="Pfam" id="PF01965">
    <property type="entry name" value="DJ-1_PfpI"/>
    <property type="match status" value="1"/>
</dbReference>
<dbReference type="GO" id="GO:0003700">
    <property type="term" value="F:DNA-binding transcription factor activity"/>
    <property type="evidence" value="ECO:0007669"/>
    <property type="project" value="InterPro"/>
</dbReference>
<dbReference type="Proteomes" id="UP000245396">
    <property type="component" value="Unassembled WGS sequence"/>
</dbReference>
<protein>
    <submittedName>
        <fullName evidence="4">AraC family transcriptional regulator with amidase-like domain</fullName>
    </submittedName>
</protein>
<comment type="caution">
    <text evidence="4">The sequence shown here is derived from an EMBL/GenBank/DDBJ whole genome shotgun (WGS) entry which is preliminary data.</text>
</comment>
<dbReference type="SUPFAM" id="SSF52317">
    <property type="entry name" value="Class I glutamine amidotransferase-like"/>
    <property type="match status" value="1"/>
</dbReference>
<organism evidence="4 5">
    <name type="scientific">Pseudaminobacter salicylatoxidans</name>
    <dbReference type="NCBI Taxonomy" id="93369"/>
    <lineage>
        <taxon>Bacteria</taxon>
        <taxon>Pseudomonadati</taxon>
        <taxon>Pseudomonadota</taxon>
        <taxon>Alphaproteobacteria</taxon>
        <taxon>Hyphomicrobiales</taxon>
        <taxon>Phyllobacteriaceae</taxon>
        <taxon>Pseudaminobacter</taxon>
    </lineage>
</organism>
<proteinExistence type="predicted"/>